<accession>A0A0J8B5L9</accession>
<organism evidence="1 2">
    <name type="scientific">Beta vulgaris subsp. vulgaris</name>
    <name type="common">Beet</name>
    <dbReference type="NCBI Taxonomy" id="3555"/>
    <lineage>
        <taxon>Eukaryota</taxon>
        <taxon>Viridiplantae</taxon>
        <taxon>Streptophyta</taxon>
        <taxon>Embryophyta</taxon>
        <taxon>Tracheophyta</taxon>
        <taxon>Spermatophyta</taxon>
        <taxon>Magnoliopsida</taxon>
        <taxon>eudicotyledons</taxon>
        <taxon>Gunneridae</taxon>
        <taxon>Pentapetalae</taxon>
        <taxon>Caryophyllales</taxon>
        <taxon>Chenopodiaceae</taxon>
        <taxon>Betoideae</taxon>
        <taxon>Beta</taxon>
    </lineage>
</organism>
<evidence type="ECO:0000313" key="2">
    <source>
        <dbReference type="Proteomes" id="UP000035740"/>
    </source>
</evidence>
<dbReference type="OMA" id="TNWKPKL"/>
<dbReference type="PANTHER" id="PTHR33148:SF2">
    <property type="entry name" value="DUF4228 DOMAIN-CONTAINING PROTEIN"/>
    <property type="match status" value="1"/>
</dbReference>
<keyword evidence="2" id="KW-1185">Reference proteome</keyword>
<dbReference type="EMBL" id="KQ090393">
    <property type="protein sequence ID" value="KMS96306.1"/>
    <property type="molecule type" value="Genomic_DNA"/>
</dbReference>
<dbReference type="Proteomes" id="UP000035740">
    <property type="component" value="Unassembled WGS sequence"/>
</dbReference>
<dbReference type="Gramene" id="KMS96306">
    <property type="protein sequence ID" value="KMS96306"/>
    <property type="gene ID" value="BVRB_000190"/>
</dbReference>
<sequence>MGNYLALCTIGEIQSKEVLLKEKRVLQIIKGVDGKILEFRNPVIVRDLLVSYPNSYVGIFKEATQALSLDHKLKIGKIYYLLPSLDHSITTQKVEEEDTRRDQKTTTTTTTTTTIKVVITKEQLQQILSKQGGVEELLLSRVVVPKNVLSSSESCSSSSIWFPKLESIPEGNDVVC</sequence>
<proteinExistence type="predicted"/>
<reference evidence="1 2" key="1">
    <citation type="journal article" date="2014" name="Nature">
        <title>The genome of the recently domesticated crop plant sugar beet (Beta vulgaris).</title>
        <authorList>
            <person name="Dohm J.C."/>
            <person name="Minoche A.E."/>
            <person name="Holtgrawe D."/>
            <person name="Capella-Gutierrez S."/>
            <person name="Zakrzewski F."/>
            <person name="Tafer H."/>
            <person name="Rupp O."/>
            <person name="Sorensen T.R."/>
            <person name="Stracke R."/>
            <person name="Reinhardt R."/>
            <person name="Goesmann A."/>
            <person name="Kraft T."/>
            <person name="Schulz B."/>
            <person name="Stadler P.F."/>
            <person name="Schmidt T."/>
            <person name="Gabaldon T."/>
            <person name="Lehrach H."/>
            <person name="Weisshaar B."/>
            <person name="Himmelbauer H."/>
        </authorList>
    </citation>
    <scope>NUCLEOTIDE SEQUENCE [LARGE SCALE GENOMIC DNA]</scope>
    <source>
        <tissue evidence="1">Taproot</tissue>
    </source>
</reference>
<dbReference type="eggNOG" id="ENOG502S4YK">
    <property type="taxonomic scope" value="Eukaryota"/>
</dbReference>
<dbReference type="AlphaFoldDB" id="A0A0J8B5L9"/>
<evidence type="ECO:0000313" key="1">
    <source>
        <dbReference type="EMBL" id="KMS96306.1"/>
    </source>
</evidence>
<dbReference type="PANTHER" id="PTHR33148">
    <property type="entry name" value="PLASTID MOVEMENT IMPAIRED PROTEIN-RELATED"/>
    <property type="match status" value="1"/>
</dbReference>
<dbReference type="OrthoDB" id="1908589at2759"/>
<name>A0A0J8B5L9_BETVV</name>
<protein>
    <recommendedName>
        <fullName evidence="3">DUF4228 domain-containing protein</fullName>
    </recommendedName>
</protein>
<dbReference type="KEGG" id="bvg:104883338"/>
<dbReference type="Pfam" id="PF14009">
    <property type="entry name" value="PADRE"/>
    <property type="match status" value="1"/>
</dbReference>
<gene>
    <name evidence="1" type="ORF">BVRB_000190</name>
</gene>
<dbReference type="InterPro" id="IPR025322">
    <property type="entry name" value="PADRE_dom"/>
</dbReference>
<evidence type="ECO:0008006" key="3">
    <source>
        <dbReference type="Google" id="ProtNLM"/>
    </source>
</evidence>